<reference evidence="2 3" key="1">
    <citation type="submission" date="2016-10" db="EMBL/GenBank/DDBJ databases">
        <authorList>
            <person name="de Groot N.N."/>
        </authorList>
    </citation>
    <scope>NUCLEOTIDE SEQUENCE [LARGE SCALE GENOMIC DNA]</scope>
    <source>
        <strain evidence="2 3">CGMCC 1.7031</strain>
    </source>
</reference>
<keyword evidence="1" id="KW-1133">Transmembrane helix</keyword>
<evidence type="ECO:0000256" key="1">
    <source>
        <dbReference type="SAM" id="Phobius"/>
    </source>
</evidence>
<dbReference type="STRING" id="490189.SAMN02927903_00602"/>
<sequence length="90" mass="9364">MIGKWAGALGFLGVLLFVSGVILGGQSIPGYDHAAQLISESYAMGTPLGETLRFYVYIPSGICLFLFAVLAILKLPKHPGTTIGLGVVGV</sequence>
<proteinExistence type="predicted"/>
<protein>
    <submittedName>
        <fullName evidence="2">Uncharacterized protein</fullName>
    </submittedName>
</protein>
<name>A0A1G5CP77_9FLAO</name>
<evidence type="ECO:0000313" key="3">
    <source>
        <dbReference type="Proteomes" id="UP000199354"/>
    </source>
</evidence>
<keyword evidence="1" id="KW-0472">Membrane</keyword>
<dbReference type="InterPro" id="IPR009339">
    <property type="entry name" value="DUF998"/>
</dbReference>
<feature type="transmembrane region" description="Helical" evidence="1">
    <location>
        <begin position="54"/>
        <end position="73"/>
    </location>
</feature>
<evidence type="ECO:0000313" key="2">
    <source>
        <dbReference type="EMBL" id="SCY04263.1"/>
    </source>
</evidence>
<dbReference type="Pfam" id="PF06197">
    <property type="entry name" value="DUF998"/>
    <property type="match status" value="1"/>
</dbReference>
<dbReference type="EMBL" id="FMVF01000003">
    <property type="protein sequence ID" value="SCY04263.1"/>
    <property type="molecule type" value="Genomic_DNA"/>
</dbReference>
<accession>A0A1G5CP77</accession>
<dbReference type="Proteomes" id="UP000199354">
    <property type="component" value="Unassembled WGS sequence"/>
</dbReference>
<keyword evidence="3" id="KW-1185">Reference proteome</keyword>
<dbReference type="AlphaFoldDB" id="A0A1G5CP77"/>
<keyword evidence="1" id="KW-0812">Transmembrane</keyword>
<organism evidence="2 3">
    <name type="scientific">Flavobacterium caeni</name>
    <dbReference type="NCBI Taxonomy" id="490189"/>
    <lineage>
        <taxon>Bacteria</taxon>
        <taxon>Pseudomonadati</taxon>
        <taxon>Bacteroidota</taxon>
        <taxon>Flavobacteriia</taxon>
        <taxon>Flavobacteriales</taxon>
        <taxon>Flavobacteriaceae</taxon>
        <taxon>Flavobacterium</taxon>
    </lineage>
</organism>
<gene>
    <name evidence="2" type="ORF">SAMN02927903_00602</name>
</gene>